<feature type="compositionally biased region" description="Basic and acidic residues" evidence="1">
    <location>
        <begin position="124"/>
        <end position="135"/>
    </location>
</feature>
<gene>
    <name evidence="2" type="ORF">AVDCRST_MAG68-2732</name>
</gene>
<sequence length="231" mass="25276">MGRKVPRLPARVKPGSPPRAGARRHERPTGSAWSVRGARAPLELRRTRGHLDRAPSFRPPLGEREQCPRGRPQTRAEEGRTGVRAPFHHQSKEDRPDQRTRRAPLQPALHHQRGTGRRAQALPRGEDVADRDRVVRGGGPQEEGVGRPAHQSARETLVRGLQAQAGSRPRLVLRPCAGMAGEKQDELREQAARSRGGRCLKGTGDRGPHLAFLAKRARAGSPARRAGALVG</sequence>
<proteinExistence type="predicted"/>
<feature type="compositionally biased region" description="Basic and acidic residues" evidence="1">
    <location>
        <begin position="182"/>
        <end position="192"/>
    </location>
</feature>
<protein>
    <submittedName>
        <fullName evidence="2">Uncharacterized protein</fullName>
    </submittedName>
</protein>
<feature type="compositionally biased region" description="Basic and acidic residues" evidence="1">
    <location>
        <begin position="42"/>
        <end position="81"/>
    </location>
</feature>
<accession>A0A6J4KX52</accession>
<reference evidence="2" key="1">
    <citation type="submission" date="2020-02" db="EMBL/GenBank/DDBJ databases">
        <authorList>
            <person name="Meier V. D."/>
        </authorList>
    </citation>
    <scope>NUCLEOTIDE SEQUENCE</scope>
    <source>
        <strain evidence="2">AVDCRST_MAG68</strain>
    </source>
</reference>
<evidence type="ECO:0000313" key="2">
    <source>
        <dbReference type="EMBL" id="CAA9317425.1"/>
    </source>
</evidence>
<name>A0A6J4KX52_9BACT</name>
<dbReference type="AlphaFoldDB" id="A0A6J4KX52"/>
<feature type="region of interest" description="Disordered" evidence="1">
    <location>
        <begin position="1"/>
        <end position="153"/>
    </location>
</feature>
<feature type="region of interest" description="Disordered" evidence="1">
    <location>
        <begin position="181"/>
        <end position="207"/>
    </location>
</feature>
<feature type="compositionally biased region" description="Basic and acidic residues" evidence="1">
    <location>
        <begin position="90"/>
        <end position="100"/>
    </location>
</feature>
<dbReference type="EMBL" id="CADCTW010000089">
    <property type="protein sequence ID" value="CAA9317425.1"/>
    <property type="molecule type" value="Genomic_DNA"/>
</dbReference>
<evidence type="ECO:0000256" key="1">
    <source>
        <dbReference type="SAM" id="MobiDB-lite"/>
    </source>
</evidence>
<organism evidence="2">
    <name type="scientific">uncultured Gemmatimonadota bacterium</name>
    <dbReference type="NCBI Taxonomy" id="203437"/>
    <lineage>
        <taxon>Bacteria</taxon>
        <taxon>Pseudomonadati</taxon>
        <taxon>Gemmatimonadota</taxon>
        <taxon>environmental samples</taxon>
    </lineage>
</organism>